<dbReference type="InterPro" id="IPR045528">
    <property type="entry name" value="DO-GTPase2"/>
</dbReference>
<feature type="compositionally biased region" description="Low complexity" evidence="1">
    <location>
        <begin position="508"/>
        <end position="520"/>
    </location>
</feature>
<gene>
    <name evidence="4" type="ORF">HGB44_28920</name>
</gene>
<evidence type="ECO:0000313" key="5">
    <source>
        <dbReference type="Proteomes" id="UP000553209"/>
    </source>
</evidence>
<feature type="transmembrane region" description="Helical" evidence="2">
    <location>
        <begin position="12"/>
        <end position="36"/>
    </location>
</feature>
<keyword evidence="2" id="KW-1133">Transmembrane helix</keyword>
<evidence type="ECO:0000259" key="3">
    <source>
        <dbReference type="Pfam" id="PF19993"/>
    </source>
</evidence>
<evidence type="ECO:0000256" key="1">
    <source>
        <dbReference type="SAM" id="MobiDB-lite"/>
    </source>
</evidence>
<feature type="compositionally biased region" description="Basic and acidic residues" evidence="1">
    <location>
        <begin position="555"/>
        <end position="566"/>
    </location>
</feature>
<comment type="caution">
    <text evidence="4">The sequence shown here is derived from an EMBL/GenBank/DDBJ whole genome shotgun (WGS) entry which is preliminary data.</text>
</comment>
<protein>
    <recommendedName>
        <fullName evidence="3">Double-GTPase 2 domain-containing protein</fullName>
    </recommendedName>
</protein>
<keyword evidence="5" id="KW-1185">Reference proteome</keyword>
<accession>A0A7X6MJD5</accession>
<dbReference type="Pfam" id="PF19993">
    <property type="entry name" value="DO-GTPase2"/>
    <property type="match status" value="1"/>
</dbReference>
<evidence type="ECO:0000256" key="2">
    <source>
        <dbReference type="SAM" id="Phobius"/>
    </source>
</evidence>
<name>A0A7X6MJD5_9ACTN</name>
<dbReference type="Proteomes" id="UP000553209">
    <property type="component" value="Unassembled WGS sequence"/>
</dbReference>
<reference evidence="4 5" key="1">
    <citation type="submission" date="2020-04" db="EMBL/GenBank/DDBJ databases">
        <title>MicrobeNet Type strains.</title>
        <authorList>
            <person name="Nicholson A.C."/>
        </authorList>
    </citation>
    <scope>NUCLEOTIDE SEQUENCE [LARGE SCALE GENOMIC DNA]</scope>
    <source>
        <strain evidence="4 5">ATCC 23612</strain>
    </source>
</reference>
<feature type="region of interest" description="Disordered" evidence="1">
    <location>
        <begin position="508"/>
        <end position="566"/>
    </location>
</feature>
<dbReference type="AlphaFoldDB" id="A0A7X6MJD5"/>
<dbReference type="EMBL" id="JAAXPG010000041">
    <property type="protein sequence ID" value="NKZ01660.1"/>
    <property type="molecule type" value="Genomic_DNA"/>
</dbReference>
<feature type="transmembrane region" description="Helical" evidence="2">
    <location>
        <begin position="128"/>
        <end position="152"/>
    </location>
</feature>
<feature type="domain" description="Double-GTPase 2" evidence="3">
    <location>
        <begin position="241"/>
        <end position="477"/>
    </location>
</feature>
<sequence length="566" mass="60833">MRRAARSRRDDGGVQVGAAFLVAVCAGLGLVVVYLLRWWLLAGLVSAVVLGGGAVLLVGWCVLVASYLRRVREVMWAGDHPDEPLPGTRDDPAHRAYHGGPAWWDLRAVVGHSWGAAAPWSVFLLPQFLVHALVVGLYLAAAWTAVGALRLADSGLLLVRRIRMVCPGCFLRLGYPAYLCARCGRRHGAIRPGGRGLWRRECLCGARLPTLLLLGSADLEARCPHCDRGLEHRPGEAREFVLPLFGGTGAGKTRLVTGMNLALAQAASRTPEAYVEPVGEETVRRMRDGERVLATGSRTAPTPPGREVRGLTVRVGAGGRTLLMQLFDAAGERFNRSATVEELAYLGRATTFVLAVDPLGIESVWRSLTSRERARLAGDRSHTRDPELAYGAVRDEIRRQYRMLARRRGGRGLRQARLAVVVTRGDLVRGTAIAPGESDARAWAERTLGLGNLLRDAEADFGEARVFLTSAVTDGEGRADPSLGALLRWTLAGEHDAFTAMLAAPREAAGAARAQEEPGTPGVPGLPGGSGDPGASEGFRDPGYGPRHARPGSTEPEHPEYAEETR</sequence>
<organism evidence="4 5">
    <name type="scientific">Nocardiopsis alborubida</name>
    <dbReference type="NCBI Taxonomy" id="146802"/>
    <lineage>
        <taxon>Bacteria</taxon>
        <taxon>Bacillati</taxon>
        <taxon>Actinomycetota</taxon>
        <taxon>Actinomycetes</taxon>
        <taxon>Streptosporangiales</taxon>
        <taxon>Nocardiopsidaceae</taxon>
        <taxon>Nocardiopsis</taxon>
    </lineage>
</organism>
<keyword evidence="2" id="KW-0812">Transmembrane</keyword>
<feature type="transmembrane region" description="Helical" evidence="2">
    <location>
        <begin position="42"/>
        <end position="68"/>
    </location>
</feature>
<proteinExistence type="predicted"/>
<keyword evidence="2" id="KW-0472">Membrane</keyword>
<evidence type="ECO:0000313" key="4">
    <source>
        <dbReference type="EMBL" id="NKZ01660.1"/>
    </source>
</evidence>